<gene>
    <name evidence="2" type="ORF">A8926_6116</name>
</gene>
<keyword evidence="3" id="KW-1185">Reference proteome</keyword>
<organism evidence="2 3">
    <name type="scientific">Saccharopolyspora spinosa</name>
    <dbReference type="NCBI Taxonomy" id="60894"/>
    <lineage>
        <taxon>Bacteria</taxon>
        <taxon>Bacillati</taxon>
        <taxon>Actinomycetota</taxon>
        <taxon>Actinomycetes</taxon>
        <taxon>Pseudonocardiales</taxon>
        <taxon>Pseudonocardiaceae</taxon>
        <taxon>Saccharopolyspora</taxon>
    </lineage>
</organism>
<evidence type="ECO:0000313" key="2">
    <source>
        <dbReference type="EMBL" id="PKW18061.1"/>
    </source>
</evidence>
<reference evidence="2" key="1">
    <citation type="submission" date="2017-12" db="EMBL/GenBank/DDBJ databases">
        <title>Sequencing the genomes of 1000 Actinobacteria strains.</title>
        <authorList>
            <person name="Klenk H.-P."/>
        </authorList>
    </citation>
    <scope>NUCLEOTIDE SEQUENCE [LARGE SCALE GENOMIC DNA]</scope>
    <source>
        <strain evidence="2">DSM 44228</strain>
    </source>
</reference>
<name>A0A2N3Y5E9_SACSN</name>
<evidence type="ECO:0000313" key="3">
    <source>
        <dbReference type="Proteomes" id="UP000233786"/>
    </source>
</evidence>
<dbReference type="Proteomes" id="UP000233786">
    <property type="component" value="Unassembled WGS sequence"/>
</dbReference>
<feature type="compositionally biased region" description="Basic and acidic residues" evidence="1">
    <location>
        <begin position="100"/>
        <end position="123"/>
    </location>
</feature>
<feature type="region of interest" description="Disordered" evidence="1">
    <location>
        <begin position="74"/>
        <end position="161"/>
    </location>
</feature>
<evidence type="ECO:0000256" key="1">
    <source>
        <dbReference type="SAM" id="MobiDB-lite"/>
    </source>
</evidence>
<dbReference type="AlphaFoldDB" id="A0A2N3Y5E9"/>
<accession>A0A2N3Y5E9</accession>
<proteinExistence type="predicted"/>
<comment type="caution">
    <text evidence="2">The sequence shown here is derived from an EMBL/GenBank/DDBJ whole genome shotgun (WGS) entry which is preliminary data.</text>
</comment>
<sequence>MRHGDGPQVPLKSKVRFQWNLRILSAEADSMNVFAPAVTASTASTARAGGQRQNRQGWRSPAAAAAHIGFPAHRLQSPPESVHATPRGLDCGVGRSSATRIREAKNTRARFLDRPSRLGHPDDLLPETAPSSRVPPGQNPPLPSDQPCTRPGPSTMLSPNTISPKWTMWICGRTASMSTGHAGHRTAHRVPIVEHLDVRDAVRAVGDRHRQIGEQPARCMHLRTVISVRQRGRHASHERGVVRQFPQHSNPACDEPGP</sequence>
<dbReference type="EMBL" id="PJNB01000001">
    <property type="protein sequence ID" value="PKW18061.1"/>
    <property type="molecule type" value="Genomic_DNA"/>
</dbReference>
<protein>
    <submittedName>
        <fullName evidence="2">Uncharacterized protein</fullName>
    </submittedName>
</protein>